<dbReference type="EMBL" id="JAUHJQ010000003">
    <property type="protein sequence ID" value="MDN4173401.1"/>
    <property type="molecule type" value="Genomic_DNA"/>
</dbReference>
<sequence>MPSATVPDAPRRRHRAGALDIRNIIGGLLAVYGVILTLVGLFGDAETEKTGGTNANLWSGLVMLVVGLAFIAWAAARPTYVPDGGAEESAPTE</sequence>
<feature type="transmembrane region" description="Helical" evidence="1">
    <location>
        <begin position="55"/>
        <end position="76"/>
    </location>
</feature>
<protein>
    <submittedName>
        <fullName evidence="2">Uncharacterized protein</fullName>
    </submittedName>
</protein>
<reference evidence="2" key="1">
    <citation type="submission" date="2023-06" db="EMBL/GenBank/DDBJ databases">
        <title>Draft genome sequence of Nocardioides sp. SOB77.</title>
        <authorList>
            <person name="Zhang G."/>
        </authorList>
    </citation>
    <scope>NUCLEOTIDE SEQUENCE</scope>
    <source>
        <strain evidence="2">SOB77</strain>
    </source>
</reference>
<evidence type="ECO:0000256" key="1">
    <source>
        <dbReference type="SAM" id="Phobius"/>
    </source>
</evidence>
<evidence type="ECO:0000313" key="3">
    <source>
        <dbReference type="Proteomes" id="UP001168620"/>
    </source>
</evidence>
<proteinExistence type="predicted"/>
<organism evidence="2 3">
    <name type="scientific">Nocardioides oceani</name>
    <dbReference type="NCBI Taxonomy" id="3058369"/>
    <lineage>
        <taxon>Bacteria</taxon>
        <taxon>Bacillati</taxon>
        <taxon>Actinomycetota</taxon>
        <taxon>Actinomycetes</taxon>
        <taxon>Propionibacteriales</taxon>
        <taxon>Nocardioidaceae</taxon>
        <taxon>Nocardioides</taxon>
    </lineage>
</organism>
<keyword evidence="3" id="KW-1185">Reference proteome</keyword>
<dbReference type="RefSeq" id="WP_300952509.1">
    <property type="nucleotide sequence ID" value="NZ_JAUHJQ010000003.1"/>
</dbReference>
<accession>A0ABT8FFD3</accession>
<comment type="caution">
    <text evidence="2">The sequence shown here is derived from an EMBL/GenBank/DDBJ whole genome shotgun (WGS) entry which is preliminary data.</text>
</comment>
<gene>
    <name evidence="2" type="ORF">QWY28_10640</name>
</gene>
<name>A0ABT8FFD3_9ACTN</name>
<dbReference type="Proteomes" id="UP001168620">
    <property type="component" value="Unassembled WGS sequence"/>
</dbReference>
<evidence type="ECO:0000313" key="2">
    <source>
        <dbReference type="EMBL" id="MDN4173401.1"/>
    </source>
</evidence>
<keyword evidence="1" id="KW-1133">Transmembrane helix</keyword>
<keyword evidence="1" id="KW-0472">Membrane</keyword>
<keyword evidence="1" id="KW-0812">Transmembrane</keyword>
<feature type="transmembrane region" description="Helical" evidence="1">
    <location>
        <begin position="21"/>
        <end position="43"/>
    </location>
</feature>